<dbReference type="InterPro" id="IPR007345">
    <property type="entry name" value="Polysacch_pyruvyl_Trfase"/>
</dbReference>
<reference evidence="2 3" key="1">
    <citation type="submission" date="2016-10" db="EMBL/GenBank/DDBJ databases">
        <authorList>
            <person name="de Groot N.N."/>
        </authorList>
    </citation>
    <scope>NUCLEOTIDE SEQUENCE [LARGE SCALE GENOMIC DNA]</scope>
    <source>
        <strain evidence="2 3">CGMCC 1.10228</strain>
    </source>
</reference>
<evidence type="ECO:0000313" key="2">
    <source>
        <dbReference type="EMBL" id="SDG67811.1"/>
    </source>
</evidence>
<organism evidence="2 3">
    <name type="scientific">Vibrio xiamenensis</name>
    <dbReference type="NCBI Taxonomy" id="861298"/>
    <lineage>
        <taxon>Bacteria</taxon>
        <taxon>Pseudomonadati</taxon>
        <taxon>Pseudomonadota</taxon>
        <taxon>Gammaproteobacteria</taxon>
        <taxon>Vibrionales</taxon>
        <taxon>Vibrionaceae</taxon>
        <taxon>Vibrio</taxon>
    </lineage>
</organism>
<name>A0A1G7W7D6_9VIBR</name>
<dbReference type="Pfam" id="PF04230">
    <property type="entry name" value="PS_pyruv_trans"/>
    <property type="match status" value="1"/>
</dbReference>
<keyword evidence="3" id="KW-1185">Reference proteome</keyword>
<dbReference type="Proteomes" id="UP000198854">
    <property type="component" value="Unassembled WGS sequence"/>
</dbReference>
<proteinExistence type="predicted"/>
<sequence>MKKILVVGNHCCSNRGDAAILRGLIDFIDDEYPEYRIDITSRYADGAKWFFDNDVYPDILAKEKNRPRSILGRLEKRISNKWLLPLYIDGKLNNKKITPKQYSEFASFIEKYDLIIQVGGSFFVDLYGIGQFEAAAVAIKEKKPILMIGHSVGPFKDLNVAKIANKIFAKTDSLILRESVSEEHLDEIGLNKSNYVLGSDTAWLIDPEKYPSDIAHLEAKYIKNRPTIAITMRDLAPFDVRLGVSQSDYEQNMASLCRFLIDSGYNIVAMSTCTGFDSYHRDDRIPALRVKHLLDDCENFSVVMEELTDVELGNLLSKCVLTIGTRLHSAILSMRFGTPAFAIYYEHKSLGILNQVGMAEYSVEIKDIDTDDFKSLVLEKISNIDSEKKTMQEKLSIEFERCKNVIRHEFSKVHSSQCEQVKFVQTATASV</sequence>
<dbReference type="STRING" id="861298.SAMN04488136_101229"/>
<evidence type="ECO:0000313" key="3">
    <source>
        <dbReference type="Proteomes" id="UP000198854"/>
    </source>
</evidence>
<dbReference type="OrthoDB" id="3199616at2"/>
<dbReference type="NCBIfam" id="NF007452">
    <property type="entry name" value="PRK10017.1"/>
    <property type="match status" value="1"/>
</dbReference>
<gene>
    <name evidence="2" type="ORF">SAMN04488136_101229</name>
</gene>
<feature type="domain" description="Polysaccharide pyruvyl transferase" evidence="1">
    <location>
        <begin position="14"/>
        <end position="347"/>
    </location>
</feature>
<protein>
    <submittedName>
        <fullName evidence="2">Colanic acid/amylovoran biosynthesis protein</fullName>
    </submittedName>
</protein>
<dbReference type="PANTHER" id="PTHR36836:SF1">
    <property type="entry name" value="COLANIC ACID BIOSYNTHESIS PROTEIN WCAK"/>
    <property type="match status" value="1"/>
</dbReference>
<evidence type="ECO:0000259" key="1">
    <source>
        <dbReference type="Pfam" id="PF04230"/>
    </source>
</evidence>
<dbReference type="PANTHER" id="PTHR36836">
    <property type="entry name" value="COLANIC ACID BIOSYNTHESIS PROTEIN WCAK"/>
    <property type="match status" value="1"/>
</dbReference>
<dbReference type="EMBL" id="FNDD01000001">
    <property type="protein sequence ID" value="SDG67811.1"/>
    <property type="molecule type" value="Genomic_DNA"/>
</dbReference>
<accession>A0A1G7W7D6</accession>
<dbReference type="AlphaFoldDB" id="A0A1G7W7D6"/>
<dbReference type="RefSeq" id="WP_093268502.1">
    <property type="nucleotide sequence ID" value="NZ_FNDD01000001.1"/>
</dbReference>